<evidence type="ECO:0000313" key="3">
    <source>
        <dbReference type="Proteomes" id="UP000252585"/>
    </source>
</evidence>
<dbReference type="PANTHER" id="PTHR42815">
    <property type="entry name" value="FAD-BINDING, PUTATIVE (AFU_ORTHOLOGUE AFUA_6G07600)-RELATED"/>
    <property type="match status" value="1"/>
</dbReference>
<protein>
    <recommendedName>
        <fullName evidence="1">Pyridoxamine 5'-phosphate oxidase N-terminal domain-containing protein</fullName>
    </recommendedName>
</protein>
<feature type="domain" description="Pyridoxamine 5'-phosphate oxidase N-terminal" evidence="1">
    <location>
        <begin position="32"/>
        <end position="163"/>
    </location>
</feature>
<dbReference type="PANTHER" id="PTHR42815:SF2">
    <property type="entry name" value="FAD-BINDING, PUTATIVE (AFU_ORTHOLOGUE AFUA_6G07600)-RELATED"/>
    <property type="match status" value="1"/>
</dbReference>
<dbReference type="InterPro" id="IPR011576">
    <property type="entry name" value="Pyridox_Oxase_N"/>
</dbReference>
<reference evidence="2 3" key="1">
    <citation type="submission" date="2018-07" db="EMBL/GenBank/DDBJ databases">
        <title>Genomic Encyclopedia of Type Strains, Phase IV (KMG-IV): sequencing the most valuable type-strain genomes for metagenomic binning, comparative biology and taxonomic classification.</title>
        <authorList>
            <person name="Goeker M."/>
        </authorList>
    </citation>
    <scope>NUCLEOTIDE SEQUENCE [LARGE SCALE GENOMIC DNA]</scope>
    <source>
        <strain evidence="2 3">DSM 27696</strain>
    </source>
</reference>
<sequence>MMSNGERLLQKKYGTEKKATAFYDNQFLSYLNQHMSSFIAEQEMVFISTSDRSGNCDASFRAGTAGFVRVVDNKTLLYPEYQGNGVMASLGNISENPHIGLMFIDFFDHSIGLHVNGEASILERDQLSSLALSAEKIKELNEVEGDRALQWVAIRVEEAYIHCSKHIPKLKKEDKEIRWGTDNNKFKGGDFFKAKLSNKDDNF</sequence>
<keyword evidence="3" id="KW-1185">Reference proteome</keyword>
<name>A0A368X8P1_9BACI</name>
<organism evidence="2 3">
    <name type="scientific">Saliterribacillus persicus</name>
    <dbReference type="NCBI Taxonomy" id="930114"/>
    <lineage>
        <taxon>Bacteria</taxon>
        <taxon>Bacillati</taxon>
        <taxon>Bacillota</taxon>
        <taxon>Bacilli</taxon>
        <taxon>Bacillales</taxon>
        <taxon>Bacillaceae</taxon>
        <taxon>Saliterribacillus</taxon>
    </lineage>
</organism>
<comment type="caution">
    <text evidence="2">The sequence shown here is derived from an EMBL/GenBank/DDBJ whole genome shotgun (WGS) entry which is preliminary data.</text>
</comment>
<dbReference type="Pfam" id="PF01243">
    <property type="entry name" value="PNPOx_N"/>
    <property type="match status" value="1"/>
</dbReference>
<dbReference type="OrthoDB" id="9796486at2"/>
<dbReference type="EMBL" id="QPJJ01000014">
    <property type="protein sequence ID" value="RCW64215.1"/>
    <property type="molecule type" value="Genomic_DNA"/>
</dbReference>
<dbReference type="SUPFAM" id="SSF50475">
    <property type="entry name" value="FMN-binding split barrel"/>
    <property type="match status" value="1"/>
</dbReference>
<evidence type="ECO:0000313" key="2">
    <source>
        <dbReference type="EMBL" id="RCW64215.1"/>
    </source>
</evidence>
<dbReference type="RefSeq" id="WP_114353951.1">
    <property type="nucleotide sequence ID" value="NZ_QPJJ01000014.1"/>
</dbReference>
<dbReference type="InterPro" id="IPR012349">
    <property type="entry name" value="Split_barrel_FMN-bd"/>
</dbReference>
<proteinExistence type="predicted"/>
<evidence type="ECO:0000259" key="1">
    <source>
        <dbReference type="Pfam" id="PF01243"/>
    </source>
</evidence>
<accession>A0A368X8P1</accession>
<dbReference type="Gene3D" id="2.30.110.10">
    <property type="entry name" value="Electron Transport, Fmn-binding Protein, Chain A"/>
    <property type="match status" value="1"/>
</dbReference>
<gene>
    <name evidence="2" type="ORF">DFR57_1141</name>
</gene>
<dbReference type="AlphaFoldDB" id="A0A368X8P1"/>
<dbReference type="Proteomes" id="UP000252585">
    <property type="component" value="Unassembled WGS sequence"/>
</dbReference>